<dbReference type="Pfam" id="PF01029">
    <property type="entry name" value="NusB"/>
    <property type="match status" value="1"/>
</dbReference>
<dbReference type="AlphaFoldDB" id="A0A9D1NWH0"/>
<gene>
    <name evidence="6 8" type="primary">nusB</name>
    <name evidence="8" type="ORF">IAA63_09340</name>
</gene>
<evidence type="ECO:0000256" key="6">
    <source>
        <dbReference type="HAMAP-Rule" id="MF_00073"/>
    </source>
</evidence>
<dbReference type="PANTHER" id="PTHR11078">
    <property type="entry name" value="N UTILIZATION SUBSTANCE PROTEIN B-RELATED"/>
    <property type="match status" value="1"/>
</dbReference>
<dbReference type="SUPFAM" id="SSF48013">
    <property type="entry name" value="NusB-like"/>
    <property type="match status" value="1"/>
</dbReference>
<dbReference type="Gene3D" id="1.10.940.10">
    <property type="entry name" value="NusB-like"/>
    <property type="match status" value="1"/>
</dbReference>
<dbReference type="GO" id="GO:0005829">
    <property type="term" value="C:cytosol"/>
    <property type="evidence" value="ECO:0007669"/>
    <property type="project" value="TreeGrafter"/>
</dbReference>
<proteinExistence type="inferred from homology"/>
<dbReference type="InterPro" id="IPR006027">
    <property type="entry name" value="NusB_RsmB_TIM44"/>
</dbReference>
<evidence type="ECO:0000256" key="1">
    <source>
        <dbReference type="ARBA" id="ARBA00005952"/>
    </source>
</evidence>
<sequence>MGRRELRENIFKLLFMTEFNAAEDLGQQNSLYFEDIQDLKEKDRVYMQEKLERIREKLPEIDEKLNTVSKGWKTSRMGKVDLSILRLAVYEILFDEDVPTGVAINEAVELAKKFGGDDTPSFVNGLLGRMVKADE</sequence>
<protein>
    <recommendedName>
        <fullName evidence="6">Transcription antitermination protein NusB</fullName>
    </recommendedName>
    <alternativeName>
        <fullName evidence="6">Antitermination factor NusB</fullName>
    </alternativeName>
</protein>
<comment type="caution">
    <text evidence="8">The sequence shown here is derived from an EMBL/GenBank/DDBJ whole genome shotgun (WGS) entry which is preliminary data.</text>
</comment>
<evidence type="ECO:0000256" key="4">
    <source>
        <dbReference type="ARBA" id="ARBA00023015"/>
    </source>
</evidence>
<dbReference type="Proteomes" id="UP000886723">
    <property type="component" value="Unassembled WGS sequence"/>
</dbReference>
<comment type="similarity">
    <text evidence="1 6">Belongs to the NusB family.</text>
</comment>
<dbReference type="NCBIfam" id="TIGR01951">
    <property type="entry name" value="nusB"/>
    <property type="match status" value="1"/>
</dbReference>
<keyword evidence="2 6" id="KW-0889">Transcription antitermination</keyword>
<keyword evidence="5 6" id="KW-0804">Transcription</keyword>
<accession>A0A9D1NWH0</accession>
<dbReference type="GO" id="GO:0006353">
    <property type="term" value="P:DNA-templated transcription termination"/>
    <property type="evidence" value="ECO:0007669"/>
    <property type="project" value="UniProtKB-UniRule"/>
</dbReference>
<name>A0A9D1NWH0_9FIRM</name>
<feature type="domain" description="NusB/RsmB/TIM44" evidence="7">
    <location>
        <begin position="5"/>
        <end position="132"/>
    </location>
</feature>
<dbReference type="GO" id="GO:0003723">
    <property type="term" value="F:RNA binding"/>
    <property type="evidence" value="ECO:0007669"/>
    <property type="project" value="UniProtKB-UniRule"/>
</dbReference>
<keyword evidence="4 6" id="KW-0805">Transcription regulation</keyword>
<evidence type="ECO:0000313" key="8">
    <source>
        <dbReference type="EMBL" id="HIV13325.1"/>
    </source>
</evidence>
<evidence type="ECO:0000256" key="5">
    <source>
        <dbReference type="ARBA" id="ARBA00023163"/>
    </source>
</evidence>
<comment type="function">
    <text evidence="6">Involved in transcription antitermination. Required for transcription of ribosomal RNA (rRNA) genes. Binds specifically to the boxA antiterminator sequence of the ribosomal RNA (rrn) operons.</text>
</comment>
<evidence type="ECO:0000256" key="3">
    <source>
        <dbReference type="ARBA" id="ARBA00022884"/>
    </source>
</evidence>
<evidence type="ECO:0000313" key="9">
    <source>
        <dbReference type="Proteomes" id="UP000886723"/>
    </source>
</evidence>
<reference evidence="8" key="1">
    <citation type="submission" date="2020-10" db="EMBL/GenBank/DDBJ databases">
        <authorList>
            <person name="Gilroy R."/>
        </authorList>
    </citation>
    <scope>NUCLEOTIDE SEQUENCE</scope>
    <source>
        <strain evidence="8">ChiBcec2-4451</strain>
    </source>
</reference>
<dbReference type="GO" id="GO:0031564">
    <property type="term" value="P:transcription antitermination"/>
    <property type="evidence" value="ECO:0007669"/>
    <property type="project" value="UniProtKB-KW"/>
</dbReference>
<reference evidence="8" key="2">
    <citation type="journal article" date="2021" name="PeerJ">
        <title>Extensive microbial diversity within the chicken gut microbiome revealed by metagenomics and culture.</title>
        <authorList>
            <person name="Gilroy R."/>
            <person name="Ravi A."/>
            <person name="Getino M."/>
            <person name="Pursley I."/>
            <person name="Horton D.L."/>
            <person name="Alikhan N.F."/>
            <person name="Baker D."/>
            <person name="Gharbi K."/>
            <person name="Hall N."/>
            <person name="Watson M."/>
            <person name="Adriaenssens E.M."/>
            <person name="Foster-Nyarko E."/>
            <person name="Jarju S."/>
            <person name="Secka A."/>
            <person name="Antonio M."/>
            <person name="Oren A."/>
            <person name="Chaudhuri R.R."/>
            <person name="La Ragione R."/>
            <person name="Hildebrand F."/>
            <person name="Pallen M.J."/>
        </authorList>
    </citation>
    <scope>NUCLEOTIDE SEQUENCE</scope>
    <source>
        <strain evidence="8">ChiBcec2-4451</strain>
    </source>
</reference>
<dbReference type="InterPro" id="IPR011605">
    <property type="entry name" value="NusB_fam"/>
</dbReference>
<dbReference type="InterPro" id="IPR035926">
    <property type="entry name" value="NusB-like_sf"/>
</dbReference>
<dbReference type="EMBL" id="DVON01000196">
    <property type="protein sequence ID" value="HIV13325.1"/>
    <property type="molecule type" value="Genomic_DNA"/>
</dbReference>
<evidence type="ECO:0000256" key="2">
    <source>
        <dbReference type="ARBA" id="ARBA00022814"/>
    </source>
</evidence>
<organism evidence="8 9">
    <name type="scientific">Candidatus Pullilachnospira stercoravium</name>
    <dbReference type="NCBI Taxonomy" id="2840913"/>
    <lineage>
        <taxon>Bacteria</taxon>
        <taxon>Bacillati</taxon>
        <taxon>Bacillota</taxon>
        <taxon>Clostridia</taxon>
        <taxon>Lachnospirales</taxon>
        <taxon>Lachnospiraceae</taxon>
        <taxon>Lachnospiraceae incertae sedis</taxon>
        <taxon>Candidatus Pullilachnospira</taxon>
    </lineage>
</organism>
<dbReference type="HAMAP" id="MF_00073">
    <property type="entry name" value="NusB"/>
    <property type="match status" value="1"/>
</dbReference>
<evidence type="ECO:0000259" key="7">
    <source>
        <dbReference type="Pfam" id="PF01029"/>
    </source>
</evidence>
<dbReference type="PANTHER" id="PTHR11078:SF3">
    <property type="entry name" value="ANTITERMINATION NUSB DOMAIN-CONTAINING PROTEIN"/>
    <property type="match status" value="1"/>
</dbReference>
<keyword evidence="3 6" id="KW-0694">RNA-binding</keyword>